<dbReference type="InterPro" id="IPR050951">
    <property type="entry name" value="Retrovirus_Pol_polyprotein"/>
</dbReference>
<keyword evidence="2" id="KW-0548">Nucleotidyltransferase</keyword>
<dbReference type="InterPro" id="IPR036397">
    <property type="entry name" value="RNaseH_sf"/>
</dbReference>
<evidence type="ECO:0000259" key="8">
    <source>
        <dbReference type="PROSITE" id="PS50994"/>
    </source>
</evidence>
<dbReference type="GO" id="GO:0016787">
    <property type="term" value="F:hydrolase activity"/>
    <property type="evidence" value="ECO:0007669"/>
    <property type="project" value="UniProtKB-KW"/>
</dbReference>
<evidence type="ECO:0000313" key="9">
    <source>
        <dbReference type="EMBL" id="CAF1489028.1"/>
    </source>
</evidence>
<dbReference type="Pfam" id="PF17921">
    <property type="entry name" value="Integrase_H2C2"/>
    <property type="match status" value="1"/>
</dbReference>
<dbReference type="FunFam" id="1.10.340.70:FF:000001">
    <property type="entry name" value="Retrovirus-related Pol polyprotein from transposon gypsy-like Protein"/>
    <property type="match status" value="1"/>
</dbReference>
<keyword evidence="5" id="KW-0378">Hydrolase</keyword>
<evidence type="ECO:0000256" key="3">
    <source>
        <dbReference type="ARBA" id="ARBA00022722"/>
    </source>
</evidence>
<dbReference type="Gene3D" id="2.40.70.10">
    <property type="entry name" value="Acid Proteases"/>
    <property type="match status" value="1"/>
</dbReference>
<dbReference type="InterPro" id="IPR043502">
    <property type="entry name" value="DNA/RNA_pol_sf"/>
</dbReference>
<dbReference type="InterPro" id="IPR041373">
    <property type="entry name" value="RT_RNaseH"/>
</dbReference>
<dbReference type="InterPro" id="IPR021109">
    <property type="entry name" value="Peptidase_aspartic_dom_sf"/>
</dbReference>
<dbReference type="GO" id="GO:0003676">
    <property type="term" value="F:nucleic acid binding"/>
    <property type="evidence" value="ECO:0007669"/>
    <property type="project" value="InterPro"/>
</dbReference>
<dbReference type="AlphaFoldDB" id="A0A815SJS4"/>
<evidence type="ECO:0000256" key="1">
    <source>
        <dbReference type="ARBA" id="ARBA00022679"/>
    </source>
</evidence>
<dbReference type="GO" id="GO:0003964">
    <property type="term" value="F:RNA-directed DNA polymerase activity"/>
    <property type="evidence" value="ECO:0007669"/>
    <property type="project" value="UniProtKB-KW"/>
</dbReference>
<dbReference type="Pfam" id="PF00665">
    <property type="entry name" value="rve"/>
    <property type="match status" value="1"/>
</dbReference>
<dbReference type="InterPro" id="IPR041588">
    <property type="entry name" value="Integrase_H2C2"/>
</dbReference>
<protein>
    <recommendedName>
        <fullName evidence="8">Integrase catalytic domain-containing protein</fullName>
    </recommendedName>
</protein>
<keyword evidence="4" id="KW-0255">Endonuclease</keyword>
<dbReference type="Gene3D" id="1.10.340.70">
    <property type="match status" value="1"/>
</dbReference>
<feature type="non-terminal residue" evidence="9">
    <location>
        <position position="1"/>
    </location>
</feature>
<dbReference type="SUPFAM" id="SSF53098">
    <property type="entry name" value="Ribonuclease H-like"/>
    <property type="match status" value="1"/>
</dbReference>
<dbReference type="Pfam" id="PF17917">
    <property type="entry name" value="RT_RNaseH"/>
    <property type="match status" value="1"/>
</dbReference>
<feature type="domain" description="Integrase catalytic" evidence="8">
    <location>
        <begin position="513"/>
        <end position="639"/>
    </location>
</feature>
<dbReference type="Proteomes" id="UP000663855">
    <property type="component" value="Unassembled WGS sequence"/>
</dbReference>
<proteinExistence type="predicted"/>
<dbReference type="Gene3D" id="3.10.10.10">
    <property type="entry name" value="HIV Type 1 Reverse Transcriptase, subunit A, domain 1"/>
    <property type="match status" value="1"/>
</dbReference>
<feature type="region of interest" description="Disordered" evidence="7">
    <location>
        <begin position="103"/>
        <end position="129"/>
    </location>
</feature>
<reference evidence="9" key="1">
    <citation type="submission" date="2021-02" db="EMBL/GenBank/DDBJ databases">
        <authorList>
            <person name="Nowell W R."/>
        </authorList>
    </citation>
    <scope>NUCLEOTIDE SEQUENCE</scope>
</reference>
<evidence type="ECO:0000256" key="5">
    <source>
        <dbReference type="ARBA" id="ARBA00022801"/>
    </source>
</evidence>
<dbReference type="InterPro" id="IPR012337">
    <property type="entry name" value="RNaseH-like_sf"/>
</dbReference>
<keyword evidence="6" id="KW-0695">RNA-directed DNA polymerase</keyword>
<evidence type="ECO:0000256" key="2">
    <source>
        <dbReference type="ARBA" id="ARBA00022695"/>
    </source>
</evidence>
<comment type="caution">
    <text evidence="9">The sequence shown here is derived from an EMBL/GenBank/DDBJ whole genome shotgun (WGS) entry which is preliminary data.</text>
</comment>
<gene>
    <name evidence="9" type="ORF">CJN711_LOCUS26611</name>
</gene>
<dbReference type="Gene3D" id="3.30.420.10">
    <property type="entry name" value="Ribonuclease H-like superfamily/Ribonuclease H"/>
    <property type="match status" value="1"/>
</dbReference>
<evidence type="ECO:0000313" key="10">
    <source>
        <dbReference type="Proteomes" id="UP000663855"/>
    </source>
</evidence>
<dbReference type="PANTHER" id="PTHR37984:SF5">
    <property type="entry name" value="PROTEIN NYNRIN-LIKE"/>
    <property type="match status" value="1"/>
</dbReference>
<evidence type="ECO:0000256" key="4">
    <source>
        <dbReference type="ARBA" id="ARBA00022759"/>
    </source>
</evidence>
<dbReference type="CDD" id="cd09274">
    <property type="entry name" value="RNase_HI_RT_Ty3"/>
    <property type="match status" value="1"/>
</dbReference>
<keyword evidence="3" id="KW-0540">Nuclease</keyword>
<dbReference type="GO" id="GO:0015074">
    <property type="term" value="P:DNA integration"/>
    <property type="evidence" value="ECO:0007669"/>
    <property type="project" value="InterPro"/>
</dbReference>
<evidence type="ECO:0000256" key="7">
    <source>
        <dbReference type="SAM" id="MobiDB-lite"/>
    </source>
</evidence>
<keyword evidence="1" id="KW-0808">Transferase</keyword>
<dbReference type="PANTHER" id="PTHR37984">
    <property type="entry name" value="PROTEIN CBG26694"/>
    <property type="match status" value="1"/>
</dbReference>
<dbReference type="PROSITE" id="PS50994">
    <property type="entry name" value="INTEGRASE"/>
    <property type="match status" value="1"/>
</dbReference>
<dbReference type="GO" id="GO:0004519">
    <property type="term" value="F:endonuclease activity"/>
    <property type="evidence" value="ECO:0007669"/>
    <property type="project" value="UniProtKB-KW"/>
</dbReference>
<dbReference type="InterPro" id="IPR001584">
    <property type="entry name" value="Integrase_cat-core"/>
</dbReference>
<sequence>PPPSLSLRLVNKSALFVKWVLRLPFTIQNTTRWSTVYVIPDLWRPCIIGNNFIRTHNLQIDGAHQHVYFPTIPTNRNLSDAYTTYQKRYSTQGIHTKHVEIPFSSSPPQVHDISYTNKPNTPESPDFSDSTLLEDQQQLSDLIRLFPNVFSTNPGRTNKIQHHIDIQPGNKPRNSAPYRYSPARRQTIESNLNEMLQKGIITPSKSPWASPVVLAPKKDGSMRFCIDYRKLNEITSRSSSRHWIYVPEYEKKKYVIAYASRTLSSAERNYSAVEREALAIVWATKHFQQYLEWGPVIVRSDCKALEWLKNARDPTGRLARWSMKLSPYNIVIQPRPRTSNPNGDFMSRYPLQTYTTTAQELNSLESGINILEGTDLLDNIRSAQQKDARLLRIIQSLSSQLPVPFNAKHSQYIVINTLLYKIRHFNSYIDQRLLGSKYLLVIPEMLQTTILKWAHDHPTASHAGRLKTLYRLSSRVYWPSMQKDVFTYIQSCLSCQQFKHSNAPTANPMQLHIISQPWHTIGVDIMGPFPPTARQKRFLLVIVDYFTRWVELFALKQTTATHTANTLIDEIICRYGAPVYILSDNGPQFIAHLFNEICANLGINRKFTTNYHPQTNMSERVNRTLKAQIAIYAQRRPGL</sequence>
<accession>A0A815SJS4</accession>
<dbReference type="SUPFAM" id="SSF56672">
    <property type="entry name" value="DNA/RNA polymerases"/>
    <property type="match status" value="1"/>
</dbReference>
<dbReference type="EMBL" id="CAJNOV010012473">
    <property type="protein sequence ID" value="CAF1489028.1"/>
    <property type="molecule type" value="Genomic_DNA"/>
</dbReference>
<evidence type="ECO:0000256" key="6">
    <source>
        <dbReference type="ARBA" id="ARBA00022918"/>
    </source>
</evidence>
<name>A0A815SJS4_9BILA</name>
<organism evidence="9 10">
    <name type="scientific">Rotaria magnacalcarata</name>
    <dbReference type="NCBI Taxonomy" id="392030"/>
    <lineage>
        <taxon>Eukaryota</taxon>
        <taxon>Metazoa</taxon>
        <taxon>Spiralia</taxon>
        <taxon>Gnathifera</taxon>
        <taxon>Rotifera</taxon>
        <taxon>Eurotatoria</taxon>
        <taxon>Bdelloidea</taxon>
        <taxon>Philodinida</taxon>
        <taxon>Philodinidae</taxon>
        <taxon>Rotaria</taxon>
    </lineage>
</organism>